<name>A0A0C2M9B6_THEKT</name>
<organism evidence="1 2">
    <name type="scientific">Thelohanellus kitauei</name>
    <name type="common">Myxosporean</name>
    <dbReference type="NCBI Taxonomy" id="669202"/>
    <lineage>
        <taxon>Eukaryota</taxon>
        <taxon>Metazoa</taxon>
        <taxon>Cnidaria</taxon>
        <taxon>Myxozoa</taxon>
        <taxon>Myxosporea</taxon>
        <taxon>Bivalvulida</taxon>
        <taxon>Platysporina</taxon>
        <taxon>Myxobolidae</taxon>
        <taxon>Thelohanellus</taxon>
    </lineage>
</organism>
<dbReference type="EMBL" id="JWZT01005390">
    <property type="protein sequence ID" value="KII60919.1"/>
    <property type="molecule type" value="Genomic_DNA"/>
</dbReference>
<keyword evidence="2" id="KW-1185">Reference proteome</keyword>
<proteinExistence type="predicted"/>
<protein>
    <submittedName>
        <fullName evidence="1">Uncharacterized protein</fullName>
    </submittedName>
</protein>
<accession>A0A0C2M9B6</accession>
<dbReference type="Proteomes" id="UP000031668">
    <property type="component" value="Unassembled WGS sequence"/>
</dbReference>
<dbReference type="AlphaFoldDB" id="A0A0C2M9B6"/>
<gene>
    <name evidence="1" type="ORF">RF11_13891</name>
</gene>
<sequence length="102" mass="11887">MSNRCRQHIINAISPNNSLTAVSRMFDVDLSIIHRIWKEYQLSRKIAKAPKGGNRAKSLNISQESILWDIIEDDCSLTLENLSDRFFNATNIRIIRTQWRDI</sequence>
<evidence type="ECO:0000313" key="2">
    <source>
        <dbReference type="Proteomes" id="UP000031668"/>
    </source>
</evidence>
<comment type="caution">
    <text evidence="1">The sequence shown here is derived from an EMBL/GenBank/DDBJ whole genome shotgun (WGS) entry which is preliminary data.</text>
</comment>
<dbReference type="SUPFAM" id="SSF46689">
    <property type="entry name" value="Homeodomain-like"/>
    <property type="match status" value="1"/>
</dbReference>
<dbReference type="InterPro" id="IPR009057">
    <property type="entry name" value="Homeodomain-like_sf"/>
</dbReference>
<evidence type="ECO:0000313" key="1">
    <source>
        <dbReference type="EMBL" id="KII60919.1"/>
    </source>
</evidence>
<reference evidence="1 2" key="1">
    <citation type="journal article" date="2014" name="Genome Biol. Evol.">
        <title>The genome of the myxosporean Thelohanellus kitauei shows adaptations to nutrient acquisition within its fish host.</title>
        <authorList>
            <person name="Yang Y."/>
            <person name="Xiong J."/>
            <person name="Zhou Z."/>
            <person name="Huo F."/>
            <person name="Miao W."/>
            <person name="Ran C."/>
            <person name="Liu Y."/>
            <person name="Zhang J."/>
            <person name="Feng J."/>
            <person name="Wang M."/>
            <person name="Wang M."/>
            <person name="Wang L."/>
            <person name="Yao B."/>
        </authorList>
    </citation>
    <scope>NUCLEOTIDE SEQUENCE [LARGE SCALE GENOMIC DNA]</scope>
    <source>
        <strain evidence="1">Wuqing</strain>
    </source>
</reference>